<keyword evidence="2" id="KW-0812">Transmembrane</keyword>
<dbReference type="PANTHER" id="PTHR35797">
    <property type="entry name" value="PROTEASE-RELATED"/>
    <property type="match status" value="1"/>
</dbReference>
<evidence type="ECO:0000313" key="4">
    <source>
        <dbReference type="EMBL" id="RAO75331.1"/>
    </source>
</evidence>
<feature type="transmembrane region" description="Helical" evidence="2">
    <location>
        <begin position="299"/>
        <end position="316"/>
    </location>
</feature>
<dbReference type="InterPro" id="IPR042150">
    <property type="entry name" value="MmRce1-like"/>
</dbReference>
<evidence type="ECO:0000259" key="3">
    <source>
        <dbReference type="Pfam" id="PF02517"/>
    </source>
</evidence>
<dbReference type="AlphaFoldDB" id="A0A328P213"/>
<proteinExistence type="predicted"/>
<evidence type="ECO:0000256" key="1">
    <source>
        <dbReference type="SAM" id="MobiDB-lite"/>
    </source>
</evidence>
<evidence type="ECO:0000313" key="5">
    <source>
        <dbReference type="Proteomes" id="UP000248926"/>
    </source>
</evidence>
<sequence length="330" mass="35357">MAGAAARLQQPPARGDRGKQRVRGSVDAPSAGQAWRRYKAASVAECRLIPVARLDGAFAMVELISSHRRVRTFLALAFGISWCAWGALILMAQHQATAYGEWPFMSLYVLGGLGPTIAAYGAVYLTRTDVPLCEFNQRVLRWRLPPAWYAVAIGTPIVLAFVAVGIAGALHPATWGQLAIKPWYVFPLLFAMTIIGGGLEELGWRGVAQEAWGPMLGQARAAWLIGPIWAVWHLPLFFLPGVSQYHGQFGPFLVGVAGNALLFGWLYSRTRSILLCVFMHAASNAIVMLGVVVPAGVGASLISPCLVLAAGALLFLSSGKRGSPAVPDAR</sequence>
<feature type="transmembrane region" description="Helical" evidence="2">
    <location>
        <begin position="104"/>
        <end position="126"/>
    </location>
</feature>
<keyword evidence="2" id="KW-0472">Membrane</keyword>
<feature type="transmembrane region" description="Helical" evidence="2">
    <location>
        <begin position="147"/>
        <end position="170"/>
    </location>
</feature>
<dbReference type="Proteomes" id="UP000248926">
    <property type="component" value="Unassembled WGS sequence"/>
</dbReference>
<dbReference type="InterPro" id="IPR003675">
    <property type="entry name" value="Rce1/LyrA-like_dom"/>
</dbReference>
<dbReference type="GO" id="GO:0004175">
    <property type="term" value="F:endopeptidase activity"/>
    <property type="evidence" value="ECO:0007669"/>
    <property type="project" value="UniProtKB-ARBA"/>
</dbReference>
<feature type="transmembrane region" description="Helical" evidence="2">
    <location>
        <begin position="182"/>
        <end position="200"/>
    </location>
</feature>
<feature type="region of interest" description="Disordered" evidence="1">
    <location>
        <begin position="1"/>
        <end position="28"/>
    </location>
</feature>
<dbReference type="Pfam" id="PF02517">
    <property type="entry name" value="Rce1-like"/>
    <property type="match status" value="1"/>
</dbReference>
<dbReference type="OrthoDB" id="3693644at2"/>
<feature type="transmembrane region" description="Helical" evidence="2">
    <location>
        <begin position="73"/>
        <end position="92"/>
    </location>
</feature>
<accession>A0A328P213</accession>
<protein>
    <recommendedName>
        <fullName evidence="3">CAAX prenyl protease 2/Lysostaphin resistance protein A-like domain-containing protein</fullName>
    </recommendedName>
</protein>
<feature type="transmembrane region" description="Helical" evidence="2">
    <location>
        <begin position="273"/>
        <end position="293"/>
    </location>
</feature>
<dbReference type="GO" id="GO:0080120">
    <property type="term" value="P:CAAX-box protein maturation"/>
    <property type="evidence" value="ECO:0007669"/>
    <property type="project" value="UniProtKB-ARBA"/>
</dbReference>
<reference evidence="4 5" key="1">
    <citation type="journal article" date="2018" name="Genet. Mol. Biol.">
        <title>The genome sequence of Dyella jiangningensis FCAV SCS01 from a lignocellulose-decomposing microbial consortium metagenome reveals potential for biotechnological applications.</title>
        <authorList>
            <person name="Desiderato J.G."/>
            <person name="Alvarenga D.O."/>
            <person name="Constancio M.T.L."/>
            <person name="Alves L.M.C."/>
            <person name="Varani A.M."/>
        </authorList>
    </citation>
    <scope>NUCLEOTIDE SEQUENCE [LARGE SCALE GENOMIC DNA]</scope>
    <source>
        <strain evidence="4 5">FCAV SCS01</strain>
    </source>
</reference>
<keyword evidence="2" id="KW-1133">Transmembrane helix</keyword>
<name>A0A328P213_9GAMM</name>
<evidence type="ECO:0000256" key="2">
    <source>
        <dbReference type="SAM" id="Phobius"/>
    </source>
</evidence>
<feature type="transmembrane region" description="Helical" evidence="2">
    <location>
        <begin position="221"/>
        <end position="239"/>
    </location>
</feature>
<dbReference type="EMBL" id="NFZS01000004">
    <property type="protein sequence ID" value="RAO75331.1"/>
    <property type="molecule type" value="Genomic_DNA"/>
</dbReference>
<keyword evidence="5" id="KW-1185">Reference proteome</keyword>
<feature type="domain" description="CAAX prenyl protease 2/Lysostaphin resistance protein A-like" evidence="3">
    <location>
        <begin position="183"/>
        <end position="286"/>
    </location>
</feature>
<dbReference type="PANTHER" id="PTHR35797:SF1">
    <property type="entry name" value="PROTEASE"/>
    <property type="match status" value="1"/>
</dbReference>
<feature type="transmembrane region" description="Helical" evidence="2">
    <location>
        <begin position="245"/>
        <end position="266"/>
    </location>
</feature>
<organism evidence="4 5">
    <name type="scientific">Dyella jiangningensis</name>
    <dbReference type="NCBI Taxonomy" id="1379159"/>
    <lineage>
        <taxon>Bacteria</taxon>
        <taxon>Pseudomonadati</taxon>
        <taxon>Pseudomonadota</taxon>
        <taxon>Gammaproteobacteria</taxon>
        <taxon>Lysobacterales</taxon>
        <taxon>Rhodanobacteraceae</taxon>
        <taxon>Dyella</taxon>
    </lineage>
</organism>
<gene>
    <name evidence="4" type="ORF">CA260_14700</name>
</gene>
<comment type="caution">
    <text evidence="4">The sequence shown here is derived from an EMBL/GenBank/DDBJ whole genome shotgun (WGS) entry which is preliminary data.</text>
</comment>